<keyword evidence="2" id="KW-0812">Transmembrane</keyword>
<feature type="region of interest" description="Disordered" evidence="1">
    <location>
        <begin position="74"/>
        <end position="107"/>
    </location>
</feature>
<keyword evidence="2" id="KW-0472">Membrane</keyword>
<evidence type="ECO:0000313" key="4">
    <source>
        <dbReference type="Proteomes" id="UP000037151"/>
    </source>
</evidence>
<name>A0A0L0JMJ9_9ACTN</name>
<evidence type="ECO:0000313" key="3">
    <source>
        <dbReference type="EMBL" id="KND26881.1"/>
    </source>
</evidence>
<proteinExistence type="predicted"/>
<evidence type="ECO:0000256" key="1">
    <source>
        <dbReference type="SAM" id="MobiDB-lite"/>
    </source>
</evidence>
<dbReference type="AlphaFoldDB" id="A0A0L0JMJ9"/>
<protein>
    <submittedName>
        <fullName evidence="3">Uncharacterized protein</fullName>
    </submittedName>
</protein>
<feature type="transmembrane region" description="Helical" evidence="2">
    <location>
        <begin position="21"/>
        <end position="40"/>
    </location>
</feature>
<dbReference type="OrthoDB" id="4332802at2"/>
<organism evidence="3 4">
    <name type="scientific">Streptomyces acidiscabies</name>
    <dbReference type="NCBI Taxonomy" id="42234"/>
    <lineage>
        <taxon>Bacteria</taxon>
        <taxon>Bacillati</taxon>
        <taxon>Actinomycetota</taxon>
        <taxon>Actinomycetes</taxon>
        <taxon>Kitasatosporales</taxon>
        <taxon>Streptomycetaceae</taxon>
        <taxon>Streptomyces</taxon>
    </lineage>
</organism>
<gene>
    <name evidence="3" type="ORF">IQ63_35935</name>
</gene>
<sequence length="107" mass="11807">MTLASGKSEIFQFVLQFLPDWIQIPVLCLIIGLVVLSWVLKLRRKWLLRRALRQVGAGQGAVVQQRGDGTRGADFLGAYAPQQPQAEGPRGADFLGSYAPQNRSERG</sequence>
<dbReference type="Proteomes" id="UP000037151">
    <property type="component" value="Unassembled WGS sequence"/>
</dbReference>
<dbReference type="RefSeq" id="WP_050374349.1">
    <property type="nucleotide sequence ID" value="NZ_KQ257832.1"/>
</dbReference>
<evidence type="ECO:0000256" key="2">
    <source>
        <dbReference type="SAM" id="Phobius"/>
    </source>
</evidence>
<reference evidence="4" key="1">
    <citation type="submission" date="2014-07" db="EMBL/GenBank/DDBJ databases">
        <title>Genome sequencing of plant-pathogenic Streptomyces species.</title>
        <authorList>
            <person name="Harrison J."/>
            <person name="Sapp M."/>
            <person name="Thwaites R."/>
            <person name="Studholme D.J."/>
        </authorList>
    </citation>
    <scope>NUCLEOTIDE SEQUENCE [LARGE SCALE GENOMIC DNA]</scope>
    <source>
        <strain evidence="4">NCPPB 4445</strain>
    </source>
</reference>
<dbReference type="PATRIC" id="fig|42234.21.peg.7395"/>
<comment type="caution">
    <text evidence="3">The sequence shown here is derived from an EMBL/GenBank/DDBJ whole genome shotgun (WGS) entry which is preliminary data.</text>
</comment>
<dbReference type="EMBL" id="JPPY01000203">
    <property type="protein sequence ID" value="KND26881.1"/>
    <property type="molecule type" value="Genomic_DNA"/>
</dbReference>
<keyword evidence="2" id="KW-1133">Transmembrane helix</keyword>
<accession>A0A0L0JMJ9</accession>